<comment type="caution">
    <text evidence="3">The sequence shown here is derived from an EMBL/GenBank/DDBJ whole genome shotgun (WGS) entry which is preliminary data.</text>
</comment>
<dbReference type="EMBL" id="JANBVN010000068">
    <property type="protein sequence ID" value="KAJ9150949.1"/>
    <property type="molecule type" value="Genomic_DNA"/>
</dbReference>
<dbReference type="Proteomes" id="UP001174691">
    <property type="component" value="Unassembled WGS sequence"/>
</dbReference>
<accession>A0AA38VH80</accession>
<dbReference type="PANTHER" id="PTHR48081">
    <property type="entry name" value="AB HYDROLASE SUPERFAMILY PROTEIN C4A8.06C"/>
    <property type="match status" value="1"/>
</dbReference>
<gene>
    <name evidence="3" type="ORF">NKR19_g5139</name>
</gene>
<dbReference type="Pfam" id="PF07859">
    <property type="entry name" value="Abhydrolase_3"/>
    <property type="match status" value="1"/>
</dbReference>
<evidence type="ECO:0000259" key="2">
    <source>
        <dbReference type="Pfam" id="PF07859"/>
    </source>
</evidence>
<name>A0AA38VH80_9PEZI</name>
<proteinExistence type="predicted"/>
<evidence type="ECO:0000256" key="1">
    <source>
        <dbReference type="ARBA" id="ARBA00022801"/>
    </source>
</evidence>
<evidence type="ECO:0000313" key="3">
    <source>
        <dbReference type="EMBL" id="KAJ9150949.1"/>
    </source>
</evidence>
<dbReference type="InterPro" id="IPR050300">
    <property type="entry name" value="GDXG_lipolytic_enzyme"/>
</dbReference>
<keyword evidence="4" id="KW-1185">Reference proteome</keyword>
<dbReference type="Gene3D" id="3.40.50.1820">
    <property type="entry name" value="alpha/beta hydrolase"/>
    <property type="match status" value="1"/>
</dbReference>
<evidence type="ECO:0000313" key="4">
    <source>
        <dbReference type="Proteomes" id="UP001174691"/>
    </source>
</evidence>
<dbReference type="InterPro" id="IPR029058">
    <property type="entry name" value="AB_hydrolase_fold"/>
</dbReference>
<protein>
    <submittedName>
        <fullName evidence="3">Alpha/beta-hydrolase</fullName>
    </submittedName>
</protein>
<dbReference type="PANTHER" id="PTHR48081:SF8">
    <property type="entry name" value="ALPHA_BETA HYDROLASE FOLD-3 DOMAIN-CONTAINING PROTEIN-RELATED"/>
    <property type="match status" value="1"/>
</dbReference>
<dbReference type="InterPro" id="IPR013094">
    <property type="entry name" value="AB_hydrolase_3"/>
</dbReference>
<keyword evidence="1" id="KW-0378">Hydrolase</keyword>
<sequence length="337" mass="37231">MLSIEELRGLSTMDPELEKLLSKGGPGTDWKPLLSMHDLQMARNFVSMVSSIKRGTMPKPSARPYKMKDIQIPVRDGSSVPARIYTPRRPSTRGCPCMYVCPGGAYVIGEIDTDEWLCELFVALGGVAVNVIYRHAPEYPFPIPVNDSYDGLKWLAENHAELNINPSRGFVVGGQSNGADVAVVLAHLYAEELSSYPPLTGLFLTCPMVMNSATVPEKYKDCFISTEQNAAGPMLSTESIEYIMSLYKADMSSPLALPILFADHSKLPKTYFQICGMDPLRDGGLIFEQVLKDCGVETKTDTYPGLPHAFWGPFIHADFTKRHTKDTSDGLAWLLKV</sequence>
<organism evidence="3 4">
    <name type="scientific">Coniochaeta hoffmannii</name>
    <dbReference type="NCBI Taxonomy" id="91930"/>
    <lineage>
        <taxon>Eukaryota</taxon>
        <taxon>Fungi</taxon>
        <taxon>Dikarya</taxon>
        <taxon>Ascomycota</taxon>
        <taxon>Pezizomycotina</taxon>
        <taxon>Sordariomycetes</taxon>
        <taxon>Sordariomycetidae</taxon>
        <taxon>Coniochaetales</taxon>
        <taxon>Coniochaetaceae</taxon>
        <taxon>Coniochaeta</taxon>
    </lineage>
</organism>
<reference evidence="3" key="1">
    <citation type="submission" date="2022-07" db="EMBL/GenBank/DDBJ databases">
        <title>Fungi with potential for degradation of polypropylene.</title>
        <authorList>
            <person name="Gostincar C."/>
        </authorList>
    </citation>
    <scope>NUCLEOTIDE SEQUENCE</scope>
    <source>
        <strain evidence="3">EXF-13287</strain>
    </source>
</reference>
<dbReference type="AlphaFoldDB" id="A0AA38VH80"/>
<dbReference type="GO" id="GO:0016787">
    <property type="term" value="F:hydrolase activity"/>
    <property type="evidence" value="ECO:0007669"/>
    <property type="project" value="UniProtKB-KW"/>
</dbReference>
<dbReference type="SUPFAM" id="SSF53474">
    <property type="entry name" value="alpha/beta-Hydrolases"/>
    <property type="match status" value="1"/>
</dbReference>
<feature type="domain" description="Alpha/beta hydrolase fold-3" evidence="2">
    <location>
        <begin position="103"/>
        <end position="311"/>
    </location>
</feature>